<dbReference type="AlphaFoldDB" id="A0ABC9X0R4"/>
<organism evidence="1 2">
    <name type="scientific">Grus japonensis</name>
    <name type="common">Japanese crane</name>
    <name type="synonym">Red-crowned crane</name>
    <dbReference type="NCBI Taxonomy" id="30415"/>
    <lineage>
        <taxon>Eukaryota</taxon>
        <taxon>Metazoa</taxon>
        <taxon>Chordata</taxon>
        <taxon>Craniata</taxon>
        <taxon>Vertebrata</taxon>
        <taxon>Euteleostomi</taxon>
        <taxon>Archelosauria</taxon>
        <taxon>Archosauria</taxon>
        <taxon>Dinosauria</taxon>
        <taxon>Saurischia</taxon>
        <taxon>Theropoda</taxon>
        <taxon>Coelurosauria</taxon>
        <taxon>Aves</taxon>
        <taxon>Neognathae</taxon>
        <taxon>Neoaves</taxon>
        <taxon>Gruiformes</taxon>
        <taxon>Gruidae</taxon>
        <taxon>Grus</taxon>
    </lineage>
</organism>
<dbReference type="EMBL" id="BAAFJT010000005">
    <property type="protein sequence ID" value="GAB0190860.1"/>
    <property type="molecule type" value="Genomic_DNA"/>
</dbReference>
<keyword evidence="2" id="KW-1185">Reference proteome</keyword>
<name>A0ABC9X0R4_GRUJA</name>
<protein>
    <submittedName>
        <fullName evidence="1">Uncharacterized protein</fullName>
    </submittedName>
</protein>
<accession>A0ABC9X0R4</accession>
<reference evidence="1 2" key="1">
    <citation type="submission" date="2024-06" db="EMBL/GenBank/DDBJ databases">
        <title>The draft genome of Grus japonensis, version 3.</title>
        <authorList>
            <person name="Nabeshima K."/>
            <person name="Suzuki S."/>
            <person name="Onuma M."/>
        </authorList>
    </citation>
    <scope>NUCLEOTIDE SEQUENCE [LARGE SCALE GENOMIC DNA]</scope>
    <source>
        <strain evidence="1 2">451A</strain>
    </source>
</reference>
<evidence type="ECO:0000313" key="2">
    <source>
        <dbReference type="Proteomes" id="UP001623348"/>
    </source>
</evidence>
<comment type="caution">
    <text evidence="1">The sequence shown here is derived from an EMBL/GenBank/DDBJ whole genome shotgun (WGS) entry which is preliminary data.</text>
</comment>
<evidence type="ECO:0000313" key="1">
    <source>
        <dbReference type="EMBL" id="GAB0190860.1"/>
    </source>
</evidence>
<gene>
    <name evidence="1" type="ORF">GRJ2_001551300</name>
</gene>
<sequence>MLHGNDTNSSRRPRDIPAMTFSWGPLQSVSSKELQQVDSPHGSCLGIHVSSVSTFSLGIRIVRTMLSLIPSRPTCIYPQHPGLANIY</sequence>
<proteinExistence type="predicted"/>
<dbReference type="Proteomes" id="UP001623348">
    <property type="component" value="Unassembled WGS sequence"/>
</dbReference>